<feature type="transmembrane region" description="Helical" evidence="11">
    <location>
        <begin position="6"/>
        <end position="33"/>
    </location>
</feature>
<keyword evidence="4 11" id="KW-0812">Transmembrane</keyword>
<keyword evidence="5 11" id="KW-0460">Magnesium</keyword>
<evidence type="ECO:0000256" key="2">
    <source>
        <dbReference type="ARBA" id="ARBA00022516"/>
    </source>
</evidence>
<keyword evidence="8 11" id="KW-0472">Membrane</keyword>
<organism evidence="12 13">
    <name type="scientific">Methanoculleus frigidifontis</name>
    <dbReference type="NCBI Taxonomy" id="2584085"/>
    <lineage>
        <taxon>Archaea</taxon>
        <taxon>Methanobacteriati</taxon>
        <taxon>Methanobacteriota</taxon>
        <taxon>Stenosarchaea group</taxon>
        <taxon>Methanomicrobia</taxon>
        <taxon>Methanomicrobiales</taxon>
        <taxon>Methanomicrobiaceae</taxon>
        <taxon>Methanoculleus</taxon>
    </lineage>
</organism>
<dbReference type="NCBIfam" id="NF003114">
    <property type="entry name" value="PRK04032.1"/>
    <property type="match status" value="1"/>
</dbReference>
<evidence type="ECO:0000256" key="5">
    <source>
        <dbReference type="ARBA" id="ARBA00022842"/>
    </source>
</evidence>
<evidence type="ECO:0000256" key="9">
    <source>
        <dbReference type="ARBA" id="ARBA00023209"/>
    </source>
</evidence>
<gene>
    <name evidence="11" type="primary">carS</name>
    <name evidence="12" type="ORF">FGU65_00955</name>
</gene>
<comment type="function">
    <text evidence="11">Catalyzes the formation of CDP-2,3-bis-(O-geranylgeranyl)-sn-glycerol (CDP-archaeol) from 2,3-bis-(O-geranylgeranyl)-sn-glycerol 1-phosphate (DGGGP) and CTP. This reaction is the third ether-bond-formation step in the biosynthesis of archaeal membrane lipids.</text>
</comment>
<sequence length="182" mass="19799">MDIAYIVVSLLAAIWIMIPAYVPNSAAALFGGGRPIDLGRNFSDGRRIFGNGKTYRGFFAGVLIGILAGVAEISLRSAMGWTFLPEQTLLSVSLLAAGALLGDLAKSFLKRRLGKERGEKWPVADQYDLVIGAFLLVLIGNPEWFFNTITVPIAIWILILTPLLHRAANIIGYLTGVKDVPW</sequence>
<dbReference type="HAMAP" id="MF_01117">
    <property type="entry name" value="CDP_archaeol_synth"/>
    <property type="match status" value="1"/>
</dbReference>
<evidence type="ECO:0000256" key="10">
    <source>
        <dbReference type="ARBA" id="ARBA00023264"/>
    </source>
</evidence>
<keyword evidence="10 11" id="KW-1208">Phospholipid metabolism</keyword>
<comment type="caution">
    <text evidence="12">The sequence shown here is derived from an EMBL/GenBank/DDBJ whole genome shotgun (WGS) entry which is preliminary data.</text>
</comment>
<evidence type="ECO:0000256" key="7">
    <source>
        <dbReference type="ARBA" id="ARBA00023098"/>
    </source>
</evidence>
<evidence type="ECO:0000256" key="6">
    <source>
        <dbReference type="ARBA" id="ARBA00022989"/>
    </source>
</evidence>
<evidence type="ECO:0000256" key="4">
    <source>
        <dbReference type="ARBA" id="ARBA00022692"/>
    </source>
</evidence>
<feature type="transmembrane region" description="Helical" evidence="11">
    <location>
        <begin position="54"/>
        <end position="75"/>
    </location>
</feature>
<evidence type="ECO:0000313" key="12">
    <source>
        <dbReference type="EMBL" id="MDN7023481.1"/>
    </source>
</evidence>
<comment type="cofactor">
    <cofactor evidence="11">
        <name>Mg(2+)</name>
        <dbReference type="ChEBI" id="CHEBI:18420"/>
    </cofactor>
</comment>
<dbReference type="InterPro" id="IPR002726">
    <property type="entry name" value="CarS_archaea"/>
</dbReference>
<keyword evidence="9 11" id="KW-0594">Phospholipid biosynthesis</keyword>
<dbReference type="EC" id="2.7.7.67" evidence="11"/>
<comment type="similarity">
    <text evidence="11">Belongs to the CDP-archaeol synthase family.</text>
</comment>
<keyword evidence="1 11" id="KW-1003">Cell membrane</keyword>
<proteinExistence type="inferred from homology"/>
<comment type="subcellular location">
    <subcellularLocation>
        <location evidence="11">Cell membrane</location>
        <topology evidence="11">Multi-pass membrane protein</topology>
    </subcellularLocation>
</comment>
<dbReference type="Pfam" id="PF01864">
    <property type="entry name" value="CarS-like"/>
    <property type="match status" value="1"/>
</dbReference>
<evidence type="ECO:0000256" key="3">
    <source>
        <dbReference type="ARBA" id="ARBA00022679"/>
    </source>
</evidence>
<dbReference type="GO" id="GO:0043338">
    <property type="term" value="F:CDP-2,3-bis-(O-geranylgeranyl)-sn-glycerol synthase activity"/>
    <property type="evidence" value="ECO:0007669"/>
    <property type="project" value="UniProtKB-EC"/>
</dbReference>
<comment type="pathway">
    <text evidence="11">Membrane lipid metabolism; glycerophospholipid metabolism.</text>
</comment>
<reference evidence="12" key="1">
    <citation type="submission" date="2019-05" db="EMBL/GenBank/DDBJ databases">
        <title>Methanoculleus sp. FWC-SCC1, a methanogenic archaeon isolated from deep marine cold seep.</title>
        <authorList>
            <person name="Chen Y.-W."/>
            <person name="Chen S.-C."/>
            <person name="Teng N.-H."/>
            <person name="Lai M.-C."/>
        </authorList>
    </citation>
    <scope>NUCLEOTIDE SEQUENCE</scope>
    <source>
        <strain evidence="12">FWC-SCC1</strain>
    </source>
</reference>
<evidence type="ECO:0000256" key="1">
    <source>
        <dbReference type="ARBA" id="ARBA00022475"/>
    </source>
</evidence>
<keyword evidence="2 11" id="KW-0444">Lipid biosynthesis</keyword>
<dbReference type="Proteomes" id="UP001168338">
    <property type="component" value="Unassembled WGS sequence"/>
</dbReference>
<accession>A0ABT8M6E8</accession>
<name>A0ABT8M6E8_9EURY</name>
<evidence type="ECO:0000256" key="8">
    <source>
        <dbReference type="ARBA" id="ARBA00023136"/>
    </source>
</evidence>
<keyword evidence="6 11" id="KW-1133">Transmembrane helix</keyword>
<comment type="catalytic activity">
    <reaction evidence="11">
        <text>2,3-bis-O-(geranylgeranyl)-sn-glycerol 1-phosphate + CTP + H(+) = CDP-2,3-bis-O-(geranylgeranyl)-sn-glycerol + diphosphate</text>
        <dbReference type="Rhea" id="RHEA:25690"/>
        <dbReference type="ChEBI" id="CHEBI:15378"/>
        <dbReference type="ChEBI" id="CHEBI:33019"/>
        <dbReference type="ChEBI" id="CHEBI:37563"/>
        <dbReference type="ChEBI" id="CHEBI:58837"/>
        <dbReference type="ChEBI" id="CHEBI:58838"/>
        <dbReference type="EC" id="2.7.7.67"/>
    </reaction>
</comment>
<dbReference type="EMBL" id="VCYH01000001">
    <property type="protein sequence ID" value="MDN7023481.1"/>
    <property type="molecule type" value="Genomic_DNA"/>
</dbReference>
<keyword evidence="12" id="KW-0548">Nucleotidyltransferase</keyword>
<dbReference type="InterPro" id="IPR032690">
    <property type="entry name" value="CarS"/>
</dbReference>
<feature type="transmembrane region" description="Helical" evidence="11">
    <location>
        <begin position="87"/>
        <end position="109"/>
    </location>
</feature>
<keyword evidence="13" id="KW-1185">Reference proteome</keyword>
<keyword evidence="3 11" id="KW-0808">Transferase</keyword>
<dbReference type="PANTHER" id="PTHR39650:SF1">
    <property type="entry name" value="CDP-ARCHAEOL SYNTHASE"/>
    <property type="match status" value="1"/>
</dbReference>
<keyword evidence="7 11" id="KW-0443">Lipid metabolism</keyword>
<evidence type="ECO:0000256" key="11">
    <source>
        <dbReference type="HAMAP-Rule" id="MF_01117"/>
    </source>
</evidence>
<dbReference type="PANTHER" id="PTHR39650">
    <property type="entry name" value="CDP-ARCHAEOL SYNTHASE"/>
    <property type="match status" value="1"/>
</dbReference>
<evidence type="ECO:0000313" key="13">
    <source>
        <dbReference type="Proteomes" id="UP001168338"/>
    </source>
</evidence>
<protein>
    <recommendedName>
        <fullName evidence="11">CDP-archaeol synthase</fullName>
        <ecNumber evidence="11">2.7.7.67</ecNumber>
    </recommendedName>
    <alternativeName>
        <fullName evidence="11">CDP-2,3-bis-(O-geranylgeranyl)-sn-glycerol synthase</fullName>
    </alternativeName>
</protein>